<sequence length="422" mass="48411">MYFNNVEKKRTSQKWLKLDTAAQLFPATSSPTNSSVFRLSVVLNQPVDEIILQNAAQNALKAIPSLNLRLRKGFFKRYFEYSPLPIQVEKEKDTPCQYMNDNQLTTHLMRVLYYGNRISIEVHHTLGDGLSLTNFLKTLLARYFDTDYSNKNNTYFVQDIEDSYMKYATSDHQYKGYSNQFNHDTYHLTGKRYPFNQTSVIHGHINLASLKQISKKYQVTVNTVVIAVLILATQKQERHKQNKKIKIAIPVNLRTFFPSTTTRNFFGITTVIIGHSDVQSFSDLLIAVDTQLKEQLQKHSLLDRINDNDALQKNYFAKNTPLILKEKILKLGFRYFSESNKTITVSNLGIMKLPQELENKVSHFEAIPYPTIKAPVSCGIISSKEHLVISFIKNIEGPSFIDDFFSIATSLGMDIFIHGNNI</sequence>
<proteinExistence type="predicted"/>
<organism evidence="1 2">
    <name type="scientific">Vagococcus carniphilus</name>
    <dbReference type="NCBI Taxonomy" id="218144"/>
    <lineage>
        <taxon>Bacteria</taxon>
        <taxon>Bacillati</taxon>
        <taxon>Bacillota</taxon>
        <taxon>Bacilli</taxon>
        <taxon>Lactobacillales</taxon>
        <taxon>Enterococcaceae</taxon>
        <taxon>Vagococcus</taxon>
    </lineage>
</organism>
<dbReference type="PANTHER" id="PTHR28037:SF1">
    <property type="entry name" value="ALCOHOL O-ACETYLTRANSFERASE 1-RELATED"/>
    <property type="match status" value="1"/>
</dbReference>
<reference evidence="1 2" key="1">
    <citation type="submission" date="2017-05" db="EMBL/GenBank/DDBJ databases">
        <title>Vagococcus spp. assemblies.</title>
        <authorList>
            <person name="Gulvik C.A."/>
        </authorList>
    </citation>
    <scope>NUCLEOTIDE SEQUENCE [LARGE SCALE GENOMIC DNA]</scope>
    <source>
        <strain evidence="1 2">SS1714</strain>
    </source>
</reference>
<dbReference type="RefSeq" id="WP_126792577.1">
    <property type="nucleotide sequence ID" value="NZ_CP060720.1"/>
</dbReference>
<evidence type="ECO:0000313" key="2">
    <source>
        <dbReference type="Proteomes" id="UP000288028"/>
    </source>
</evidence>
<evidence type="ECO:0000313" key="1">
    <source>
        <dbReference type="EMBL" id="RSU15791.1"/>
    </source>
</evidence>
<name>A0A430B653_9ENTE</name>
<dbReference type="Gene3D" id="3.30.559.30">
    <property type="entry name" value="Nonribosomal peptide synthetase, condensation domain"/>
    <property type="match status" value="1"/>
</dbReference>
<comment type="caution">
    <text evidence="1">The sequence shown here is derived from an EMBL/GenBank/DDBJ whole genome shotgun (WGS) entry which is preliminary data.</text>
</comment>
<protein>
    <recommendedName>
        <fullName evidence="3">Alcohol acetyltransferase</fullName>
    </recommendedName>
</protein>
<dbReference type="AlphaFoldDB" id="A0A430B653"/>
<dbReference type="EMBL" id="NGKB01000004">
    <property type="protein sequence ID" value="RSU15791.1"/>
    <property type="molecule type" value="Genomic_DNA"/>
</dbReference>
<dbReference type="OrthoDB" id="4876345at2"/>
<accession>A0A430B653</accession>
<dbReference type="PANTHER" id="PTHR28037">
    <property type="entry name" value="ALCOHOL O-ACETYLTRANSFERASE 1-RELATED"/>
    <property type="match status" value="1"/>
</dbReference>
<dbReference type="SUPFAM" id="SSF52777">
    <property type="entry name" value="CoA-dependent acyltransferases"/>
    <property type="match status" value="1"/>
</dbReference>
<dbReference type="Proteomes" id="UP000288028">
    <property type="component" value="Unassembled WGS sequence"/>
</dbReference>
<evidence type="ECO:0008006" key="3">
    <source>
        <dbReference type="Google" id="ProtNLM"/>
    </source>
</evidence>
<dbReference type="InterPro" id="IPR052058">
    <property type="entry name" value="Alcohol_O-acetyltransferase"/>
</dbReference>
<dbReference type="GeneID" id="95581645"/>
<gene>
    <name evidence="1" type="ORF">CBF28_04975</name>
</gene>
<keyword evidence="2" id="KW-1185">Reference proteome</keyword>